<dbReference type="EMBL" id="JAUSRO010000017">
    <property type="protein sequence ID" value="MDP9902351.1"/>
    <property type="molecule type" value="Genomic_DNA"/>
</dbReference>
<gene>
    <name evidence="2" type="ORF">J2W36_004628</name>
</gene>
<keyword evidence="3" id="KW-1185">Reference proteome</keyword>
<feature type="domain" description="DUF2134" evidence="1">
    <location>
        <begin position="34"/>
        <end position="129"/>
    </location>
</feature>
<comment type="caution">
    <text evidence="2">The sequence shown here is derived from an EMBL/GenBank/DDBJ whole genome shotgun (WGS) entry which is preliminary data.</text>
</comment>
<accession>A0ABT9SDB7</accession>
<dbReference type="InterPro" id="IPR018705">
    <property type="entry name" value="DUF2134_membrane"/>
</dbReference>
<name>A0ABT9SDB7_9BURK</name>
<reference evidence="2 3" key="1">
    <citation type="submission" date="2023-07" db="EMBL/GenBank/DDBJ databases">
        <title>Sorghum-associated microbial communities from plants grown in Nebraska, USA.</title>
        <authorList>
            <person name="Schachtman D."/>
        </authorList>
    </citation>
    <scope>NUCLEOTIDE SEQUENCE [LARGE SCALE GENOMIC DNA]</scope>
    <source>
        <strain evidence="2 3">DS1607</strain>
    </source>
</reference>
<evidence type="ECO:0000259" key="1">
    <source>
        <dbReference type="Pfam" id="PF09977"/>
    </source>
</evidence>
<evidence type="ECO:0000313" key="2">
    <source>
        <dbReference type="EMBL" id="MDP9902351.1"/>
    </source>
</evidence>
<dbReference type="Proteomes" id="UP001226867">
    <property type="component" value="Unassembled WGS sequence"/>
</dbReference>
<sequence length="663" mass="67237">MSLIVICLIGTELGYLFFMKRELQKMADLAALAGARSIAGTSCMNAKAAALDNANNTTTGNMPKGLNALAPGEIVCGTWTPAGQASNSANRFTPAISNMNAVQVAISRSPALLLPFFSGDRTIAVSAIAAQALPQAQLNIRSTLLSVNTEASALNTVLGGLLGTSLDLSAAGWQALVTTNVNLLDYLVALGATAGDYETVLDTPISIGHLIEVAATVLGPGATTDLAIALGNVTNAAKISTLPEIKLGELLNIAAGTPTGALNASIQVFQLIQGSIQLASKGHAATAAFTVPVSGVANVTAQIQVIEPPKVSAIGNPQLVAATSGPTDPNRIYVRTAQVRTLFSLQLGSQSGTSAVLQNTLDSVANALSPIANFLQTVSTLNLSNIVGQLVSGLVICAPCQSSKEVYAVILSSAKIDVSLDAASGSAYVSAHSCTTDTNKSLVVQGGTSLSKLRVGKITNAFSASQAVDVAPVSIVEIGYRETRYELCLIPLLGTLTCSNQTWKTSSGSFVAAKASAQKTAVAGLGLKLDTPVGGSSAVLTYSAPAPEALPDIDAAPYAGAGSDPSYKSITSQSLVGSLSPSLAGITLSPYSSQSGGVLGSLLVGTISLINSLLSTLQGTVTSLLSPLLDPSLNILLDALGVNLAKTDVGARLSCSRGAELVY</sequence>
<evidence type="ECO:0000313" key="3">
    <source>
        <dbReference type="Proteomes" id="UP001226867"/>
    </source>
</evidence>
<proteinExistence type="predicted"/>
<dbReference type="Pfam" id="PF09977">
    <property type="entry name" value="Tad_C"/>
    <property type="match status" value="1"/>
</dbReference>
<protein>
    <recommendedName>
        <fullName evidence="1">DUF2134 domain-containing protein</fullName>
    </recommendedName>
</protein>
<organism evidence="2 3">
    <name type="scientific">Variovorax ginsengisoli</name>
    <dbReference type="NCBI Taxonomy" id="363844"/>
    <lineage>
        <taxon>Bacteria</taxon>
        <taxon>Pseudomonadati</taxon>
        <taxon>Pseudomonadota</taxon>
        <taxon>Betaproteobacteria</taxon>
        <taxon>Burkholderiales</taxon>
        <taxon>Comamonadaceae</taxon>
        <taxon>Variovorax</taxon>
    </lineage>
</organism>